<dbReference type="AlphaFoldDB" id="A0A852YWS6"/>
<dbReference type="RefSeq" id="WP_281361256.1">
    <property type="nucleotide sequence ID" value="NZ_JACBYW010000002.1"/>
</dbReference>
<gene>
    <name evidence="2" type="ORF">FHR84_001504</name>
</gene>
<accession>A0A852YWS6</accession>
<proteinExistence type="predicted"/>
<evidence type="ECO:0000256" key="1">
    <source>
        <dbReference type="SAM" id="Phobius"/>
    </source>
</evidence>
<organism evidence="2 3">
    <name type="scientific">Actinopolyspora biskrensis</name>
    <dbReference type="NCBI Taxonomy" id="1470178"/>
    <lineage>
        <taxon>Bacteria</taxon>
        <taxon>Bacillati</taxon>
        <taxon>Actinomycetota</taxon>
        <taxon>Actinomycetes</taxon>
        <taxon>Actinopolysporales</taxon>
        <taxon>Actinopolysporaceae</taxon>
        <taxon>Actinopolyspora</taxon>
    </lineage>
</organism>
<comment type="caution">
    <text evidence="2">The sequence shown here is derived from an EMBL/GenBank/DDBJ whole genome shotgun (WGS) entry which is preliminary data.</text>
</comment>
<evidence type="ECO:0000313" key="3">
    <source>
        <dbReference type="Proteomes" id="UP000548304"/>
    </source>
</evidence>
<name>A0A852YWS6_9ACTN</name>
<feature type="transmembrane region" description="Helical" evidence="1">
    <location>
        <begin position="20"/>
        <end position="39"/>
    </location>
</feature>
<keyword evidence="3" id="KW-1185">Reference proteome</keyword>
<keyword evidence="1" id="KW-0812">Transmembrane</keyword>
<keyword evidence="1" id="KW-0472">Membrane</keyword>
<protein>
    <submittedName>
        <fullName evidence="2">Uncharacterized protein</fullName>
    </submittedName>
</protein>
<dbReference type="Proteomes" id="UP000548304">
    <property type="component" value="Unassembled WGS sequence"/>
</dbReference>
<reference evidence="2 3" key="1">
    <citation type="submission" date="2020-07" db="EMBL/GenBank/DDBJ databases">
        <title>Genomic Encyclopedia of Type Strains, Phase III (KMG-III): the genomes of soil and plant-associated and newly described type strains.</title>
        <authorList>
            <person name="Whitman W."/>
        </authorList>
    </citation>
    <scope>NUCLEOTIDE SEQUENCE [LARGE SCALE GENOMIC DNA]</scope>
    <source>
        <strain evidence="2 3">CECT 8576</strain>
    </source>
</reference>
<evidence type="ECO:0000313" key="2">
    <source>
        <dbReference type="EMBL" id="NYH78182.1"/>
    </source>
</evidence>
<keyword evidence="1" id="KW-1133">Transmembrane helix</keyword>
<sequence length="40" mass="4451">MRTTAVWKALNRAGRLLRRVSWSTWLLVAAVVLLAEGALT</sequence>
<dbReference type="EMBL" id="JACBYW010000002">
    <property type="protein sequence ID" value="NYH78182.1"/>
    <property type="molecule type" value="Genomic_DNA"/>
</dbReference>